<dbReference type="AlphaFoldDB" id="A0A1X2GBQ6"/>
<gene>
    <name evidence="2" type="ORF">DM01DRAFT_1097852</name>
</gene>
<dbReference type="Proteomes" id="UP000242146">
    <property type="component" value="Unassembled WGS sequence"/>
</dbReference>
<name>A0A1X2GBQ6_9FUNG</name>
<protein>
    <submittedName>
        <fullName evidence="2">Uncharacterized protein</fullName>
    </submittedName>
</protein>
<keyword evidence="1" id="KW-0472">Membrane</keyword>
<proteinExistence type="predicted"/>
<comment type="caution">
    <text evidence="2">The sequence shown here is derived from an EMBL/GenBank/DDBJ whole genome shotgun (WGS) entry which is preliminary data.</text>
</comment>
<feature type="transmembrane region" description="Helical" evidence="1">
    <location>
        <begin position="91"/>
        <end position="109"/>
    </location>
</feature>
<dbReference type="EMBL" id="MCGT01000024">
    <property type="protein sequence ID" value="ORX50130.1"/>
    <property type="molecule type" value="Genomic_DNA"/>
</dbReference>
<keyword evidence="3" id="KW-1185">Reference proteome</keyword>
<keyword evidence="1" id="KW-1133">Transmembrane helix</keyword>
<evidence type="ECO:0000256" key="1">
    <source>
        <dbReference type="SAM" id="Phobius"/>
    </source>
</evidence>
<evidence type="ECO:0000313" key="3">
    <source>
        <dbReference type="Proteomes" id="UP000242146"/>
    </source>
</evidence>
<reference evidence="2 3" key="1">
    <citation type="submission" date="2016-07" db="EMBL/GenBank/DDBJ databases">
        <title>Pervasive Adenine N6-methylation of Active Genes in Fungi.</title>
        <authorList>
            <consortium name="DOE Joint Genome Institute"/>
            <person name="Mondo S.J."/>
            <person name="Dannebaum R.O."/>
            <person name="Kuo R.C."/>
            <person name="Labutti K."/>
            <person name="Haridas S."/>
            <person name="Kuo A."/>
            <person name="Salamov A."/>
            <person name="Ahrendt S.R."/>
            <person name="Lipzen A."/>
            <person name="Sullivan W."/>
            <person name="Andreopoulos W.B."/>
            <person name="Clum A."/>
            <person name="Lindquist E."/>
            <person name="Daum C."/>
            <person name="Ramamoorthy G.K."/>
            <person name="Gryganskyi A."/>
            <person name="Culley D."/>
            <person name="Magnuson J.K."/>
            <person name="James T.Y."/>
            <person name="O'Malley M.A."/>
            <person name="Stajich J.E."/>
            <person name="Spatafora J.W."/>
            <person name="Visel A."/>
            <person name="Grigoriev I.V."/>
        </authorList>
    </citation>
    <scope>NUCLEOTIDE SEQUENCE [LARGE SCALE GENOMIC DNA]</scope>
    <source>
        <strain evidence="2 3">NRRL 3301</strain>
    </source>
</reference>
<accession>A0A1X2GBQ6</accession>
<keyword evidence="1" id="KW-0812">Transmembrane</keyword>
<organism evidence="2 3">
    <name type="scientific">Hesseltinella vesiculosa</name>
    <dbReference type="NCBI Taxonomy" id="101127"/>
    <lineage>
        <taxon>Eukaryota</taxon>
        <taxon>Fungi</taxon>
        <taxon>Fungi incertae sedis</taxon>
        <taxon>Mucoromycota</taxon>
        <taxon>Mucoromycotina</taxon>
        <taxon>Mucoromycetes</taxon>
        <taxon>Mucorales</taxon>
        <taxon>Cunninghamellaceae</taxon>
        <taxon>Hesseltinella</taxon>
    </lineage>
</organism>
<feature type="transmembrane region" description="Helical" evidence="1">
    <location>
        <begin position="58"/>
        <end position="79"/>
    </location>
</feature>
<evidence type="ECO:0000313" key="2">
    <source>
        <dbReference type="EMBL" id="ORX50130.1"/>
    </source>
</evidence>
<sequence length="128" mass="14861">MTNGFCQRACSASQGNHWVDKGVYTMGSNLLVRERARLFPSIQQWKLDAHRMSALKSFTFVVQCTCHFFTLFLFSLRHISDLHLLRYFSPIIGRRIVSFLLVNAYLIIFKCMKKSSQVSVKSFLMQTL</sequence>